<accession>A0A1Y1VEL5</accession>
<comment type="caution">
    <text evidence="1">The sequence shown here is derived from an EMBL/GenBank/DDBJ whole genome shotgun (WGS) entry which is preliminary data.</text>
</comment>
<evidence type="ECO:0000313" key="1">
    <source>
        <dbReference type="EMBL" id="ORX54267.1"/>
    </source>
</evidence>
<protein>
    <submittedName>
        <fullName evidence="1">Uncharacterized protein</fullName>
    </submittedName>
</protein>
<dbReference type="AlphaFoldDB" id="A0A1Y1VEL5"/>
<organism evidence="1 2">
    <name type="scientific">Piromyces finnis</name>
    <dbReference type="NCBI Taxonomy" id="1754191"/>
    <lineage>
        <taxon>Eukaryota</taxon>
        <taxon>Fungi</taxon>
        <taxon>Fungi incertae sedis</taxon>
        <taxon>Chytridiomycota</taxon>
        <taxon>Chytridiomycota incertae sedis</taxon>
        <taxon>Neocallimastigomycetes</taxon>
        <taxon>Neocallimastigales</taxon>
        <taxon>Neocallimastigaceae</taxon>
        <taxon>Piromyces</taxon>
    </lineage>
</organism>
<sequence>MRNRKQMILAKTEIYNTVMDKNGNKNKEILNNINEYNKNIYIQNNLKFEEVMIEKSHSEKESTQSKNVESRKSKTYLLNDDIFILNKNECNSKKNKSINTIVSFPKSNKYNYYNKKEKKKEKKNNNYEDKVNKMVKNEILCLLRQNISQYRYCNNAEQKLYQTMPGLEDDIHKYEKEQETIRVNKIKMNPKLPRISFCTPSMNTSKLPDYIRPTADPPHAIGKNYSYRQKQQRASQYVSKLYKNLNKKTKLNSANSHPFIDINISIARRKNNTKIEI</sequence>
<dbReference type="Proteomes" id="UP000193719">
    <property type="component" value="Unassembled WGS sequence"/>
</dbReference>
<name>A0A1Y1VEL5_9FUNG</name>
<dbReference type="EMBL" id="MCFH01000011">
    <property type="protein sequence ID" value="ORX54267.1"/>
    <property type="molecule type" value="Genomic_DNA"/>
</dbReference>
<gene>
    <name evidence="1" type="ORF">BCR36DRAFT_581891</name>
</gene>
<reference evidence="1 2" key="1">
    <citation type="submission" date="2016-08" db="EMBL/GenBank/DDBJ databases">
        <title>Genomes of anaerobic fungi encode conserved fungal cellulosomes for biomass hydrolysis.</title>
        <authorList>
            <consortium name="DOE Joint Genome Institute"/>
            <person name="Haitjema C.H."/>
            <person name="Gilmore S.P."/>
            <person name="Henske J.K."/>
            <person name="Solomon K.V."/>
            <person name="De Groot R."/>
            <person name="Kuo A."/>
            <person name="Mondo S.J."/>
            <person name="Salamov A.A."/>
            <person name="Labutti K."/>
            <person name="Zhao Z."/>
            <person name="Chiniquy J."/>
            <person name="Barry K."/>
            <person name="Brewer H.M."/>
            <person name="Purvine S.O."/>
            <person name="Wright A.T."/>
            <person name="Boxma B."/>
            <person name="Van Alen T."/>
            <person name="Hackstein J.H."/>
            <person name="Baker S.E."/>
            <person name="Grigoriev I.V."/>
            <person name="O'Malley M.A."/>
        </authorList>
    </citation>
    <scope>NUCLEOTIDE SEQUENCE [LARGE SCALE GENOMIC DNA]</scope>
    <source>
        <strain evidence="2">finn</strain>
    </source>
</reference>
<proteinExistence type="predicted"/>
<keyword evidence="2" id="KW-1185">Reference proteome</keyword>
<dbReference type="OrthoDB" id="10660774at2759"/>
<reference evidence="1 2" key="2">
    <citation type="submission" date="2016-08" db="EMBL/GenBank/DDBJ databases">
        <title>Pervasive Adenine N6-methylation of Active Genes in Fungi.</title>
        <authorList>
            <consortium name="DOE Joint Genome Institute"/>
            <person name="Mondo S.J."/>
            <person name="Dannebaum R.O."/>
            <person name="Kuo R.C."/>
            <person name="Labutti K."/>
            <person name="Haridas S."/>
            <person name="Kuo A."/>
            <person name="Salamov A."/>
            <person name="Ahrendt S.R."/>
            <person name="Lipzen A."/>
            <person name="Sullivan W."/>
            <person name="Andreopoulos W.B."/>
            <person name="Clum A."/>
            <person name="Lindquist E."/>
            <person name="Daum C."/>
            <person name="Ramamoorthy G.K."/>
            <person name="Gryganskyi A."/>
            <person name="Culley D."/>
            <person name="Magnuson J.K."/>
            <person name="James T.Y."/>
            <person name="O'Malley M.A."/>
            <person name="Stajich J.E."/>
            <person name="Spatafora J.W."/>
            <person name="Visel A."/>
            <person name="Grigoriev I.V."/>
        </authorList>
    </citation>
    <scope>NUCLEOTIDE SEQUENCE [LARGE SCALE GENOMIC DNA]</scope>
    <source>
        <strain evidence="2">finn</strain>
    </source>
</reference>
<evidence type="ECO:0000313" key="2">
    <source>
        <dbReference type="Proteomes" id="UP000193719"/>
    </source>
</evidence>